<name>A0ABS4IVE5_9BACL</name>
<evidence type="ECO:0000256" key="9">
    <source>
        <dbReference type="ARBA" id="ARBA00031174"/>
    </source>
</evidence>
<evidence type="ECO:0000256" key="1">
    <source>
        <dbReference type="ARBA" id="ARBA00004141"/>
    </source>
</evidence>
<feature type="domain" description="Cyclic nucleotide-binding" evidence="11">
    <location>
        <begin position="8"/>
        <end position="128"/>
    </location>
</feature>
<evidence type="ECO:0000256" key="8">
    <source>
        <dbReference type="ARBA" id="ARBA00023159"/>
    </source>
</evidence>
<keyword evidence="5" id="KW-0813">Transport</keyword>
<dbReference type="InterPro" id="IPR018490">
    <property type="entry name" value="cNMP-bd_dom_sf"/>
</dbReference>
<evidence type="ECO:0000256" key="10">
    <source>
        <dbReference type="SAM" id="Phobius"/>
    </source>
</evidence>
<dbReference type="PANTHER" id="PTHR10283">
    <property type="entry name" value="SOLUTE CARRIER FAMILY 13 MEMBER"/>
    <property type="match status" value="1"/>
</dbReference>
<dbReference type="Gene3D" id="2.60.120.10">
    <property type="entry name" value="Jelly Rolls"/>
    <property type="match status" value="1"/>
</dbReference>
<evidence type="ECO:0000256" key="5">
    <source>
        <dbReference type="ARBA" id="ARBA00022847"/>
    </source>
</evidence>
<evidence type="ECO:0000256" key="7">
    <source>
        <dbReference type="ARBA" id="ARBA00023136"/>
    </source>
</evidence>
<evidence type="ECO:0000313" key="13">
    <source>
        <dbReference type="Proteomes" id="UP001519287"/>
    </source>
</evidence>
<evidence type="ECO:0000313" key="12">
    <source>
        <dbReference type="EMBL" id="MBP1991483.1"/>
    </source>
</evidence>
<feature type="transmembrane region" description="Helical" evidence="10">
    <location>
        <begin position="671"/>
        <end position="689"/>
    </location>
</feature>
<dbReference type="Proteomes" id="UP001519287">
    <property type="component" value="Unassembled WGS sequence"/>
</dbReference>
<gene>
    <name evidence="12" type="ORF">J2Z66_003090</name>
</gene>
<evidence type="ECO:0000256" key="3">
    <source>
        <dbReference type="ARBA" id="ARBA00020150"/>
    </source>
</evidence>
<dbReference type="InterPro" id="IPR018488">
    <property type="entry name" value="cNMP-bd_CS"/>
</dbReference>
<evidence type="ECO:0000259" key="11">
    <source>
        <dbReference type="PROSITE" id="PS50042"/>
    </source>
</evidence>
<feature type="transmembrane region" description="Helical" evidence="10">
    <location>
        <begin position="619"/>
        <end position="639"/>
    </location>
</feature>
<dbReference type="SMART" id="SM00100">
    <property type="entry name" value="cNMP"/>
    <property type="match status" value="1"/>
</dbReference>
<protein>
    <recommendedName>
        <fullName evidence="3">Sodium-dependent dicarboxylate transporter SdcS</fullName>
    </recommendedName>
    <alternativeName>
        <fullName evidence="9">Na(+)/dicarboxylate symporter</fullName>
    </alternativeName>
</protein>
<sequence length="873" mass="97484">MTLKNIEMFEGLSNIELAKLLGRLDKLYLASQTVLFAQGDVGDRMYIIKSGSIELFSNAAEATRQSLAVLDEGDAFGEMALLSGDARSAAAVAAMDTVLYVIDRDTFDNLIAEQASISSYFIRLLSKRLVVNNERLQASKQTEAQLVLRDTEQFPEYVLDLLLWCAELPRVSKQLVAHTFTFSLQEELEANPGLQPFLQVETENSDWFTLKPSVRRILSDISADKLGYAEKKLWAERAAAYYEAQGQWVASVEIHAERKEWEAVFETVERSADQASNEQNEGICQILTRCPEPLLITRYTVLEKYIEWCTHHAPETGLSLVEIALEKQHTSFTSQQIMSIYEWGAKLCQLLDRKQQALEYLQQAEALILLTERKGKQAEDQERSYELAKQKFSSQKSRFLAERASRLMKRSRLMGLLLVIAAIACVVIFHYIPPIAGLSRHGMDFTGIALAAVILWIVNIIPDYVVALGMVMLWVMGGLVQPEVALSGFASTTWLFMIFIMAFSAVITRSGILYRFSLNALRRFPPNYRGQLWGIMVGGVIMNPMIPSSSAKVSLGVPIAQTLAEAMGFAERSRGAAGLGLAAMLFYGFMAPFVMTGSYTNIMAYGFVSAEHPVSWLQWFLYALPGFFIFIAVFMLMLLRMRTPSSEVKVISGEVLDEQLRLLGPMSKEEIISLTTVIGCIILMILQPLHGIDSTWVMLLGFSVLVISRVLNTETIRTGIDWTFLLFLGVAFSFAAVARELGIVEAMSSFLGEHMTLFISSPTLFLLAVILLSFLVTFVVRDDPAVILLVTALLPLGSQAGIHPWILVFIILLSTDPFIFSYQSPTYLTAYYSSEGKAFSHRQGQKVAFLYVLAVLLVGVACVPYWKWLGLIQ</sequence>
<feature type="transmembrane region" description="Helical" evidence="10">
    <location>
        <begin position="719"/>
        <end position="738"/>
    </location>
</feature>
<evidence type="ECO:0000256" key="2">
    <source>
        <dbReference type="ARBA" id="ARBA00006772"/>
    </source>
</evidence>
<dbReference type="InterPro" id="IPR000595">
    <property type="entry name" value="cNMP-bd_dom"/>
</dbReference>
<keyword evidence="5" id="KW-0769">Symport</keyword>
<keyword evidence="13" id="KW-1185">Reference proteome</keyword>
<dbReference type="SUPFAM" id="SSF51206">
    <property type="entry name" value="cAMP-binding domain-like"/>
    <property type="match status" value="1"/>
</dbReference>
<feature type="transmembrane region" description="Helical" evidence="10">
    <location>
        <begin position="494"/>
        <end position="514"/>
    </location>
</feature>
<comment type="similarity">
    <text evidence="2">Belongs to the SLC13A/DASS transporter (TC 2.A.47) family. NADC subfamily.</text>
</comment>
<feature type="transmembrane region" description="Helical" evidence="10">
    <location>
        <begin position="695"/>
        <end position="712"/>
    </location>
</feature>
<dbReference type="RefSeq" id="WP_209972239.1">
    <property type="nucleotide sequence ID" value="NZ_JAGGLB010000009.1"/>
</dbReference>
<dbReference type="PANTHER" id="PTHR10283:SF82">
    <property type="entry name" value="SOLUTE CARRIER FAMILY 13 MEMBER 2"/>
    <property type="match status" value="1"/>
</dbReference>
<feature type="transmembrane region" description="Helical" evidence="10">
    <location>
        <begin position="787"/>
        <end position="813"/>
    </location>
</feature>
<feature type="transmembrane region" description="Helical" evidence="10">
    <location>
        <begin position="848"/>
        <end position="866"/>
    </location>
</feature>
<feature type="transmembrane region" description="Helical" evidence="10">
    <location>
        <begin position="413"/>
        <end position="432"/>
    </location>
</feature>
<feature type="transmembrane region" description="Helical" evidence="10">
    <location>
        <begin position="464"/>
        <end position="482"/>
    </location>
</feature>
<keyword evidence="7 10" id="KW-0472">Membrane</keyword>
<keyword evidence="4 10" id="KW-0812">Transmembrane</keyword>
<dbReference type="Pfam" id="PF00027">
    <property type="entry name" value="cNMP_binding"/>
    <property type="match status" value="1"/>
</dbReference>
<dbReference type="InterPro" id="IPR001898">
    <property type="entry name" value="SLC13A/DASS"/>
</dbReference>
<dbReference type="InterPro" id="IPR014710">
    <property type="entry name" value="RmlC-like_jellyroll"/>
</dbReference>
<comment type="subcellular location">
    <subcellularLocation>
        <location evidence="1">Membrane</location>
        <topology evidence="1">Multi-pass membrane protein</topology>
    </subcellularLocation>
</comment>
<dbReference type="Pfam" id="PF00939">
    <property type="entry name" value="Na_sulph_symp"/>
    <property type="match status" value="1"/>
</dbReference>
<dbReference type="PROSITE" id="PS50042">
    <property type="entry name" value="CNMP_BINDING_3"/>
    <property type="match status" value="1"/>
</dbReference>
<feature type="transmembrane region" description="Helical" evidence="10">
    <location>
        <begin position="576"/>
        <end position="599"/>
    </location>
</feature>
<reference evidence="12 13" key="1">
    <citation type="submission" date="2021-03" db="EMBL/GenBank/DDBJ databases">
        <title>Genomic Encyclopedia of Type Strains, Phase IV (KMG-IV): sequencing the most valuable type-strain genomes for metagenomic binning, comparative biology and taxonomic classification.</title>
        <authorList>
            <person name="Goeker M."/>
        </authorList>
    </citation>
    <scope>NUCLEOTIDE SEQUENCE [LARGE SCALE GENOMIC DNA]</scope>
    <source>
        <strain evidence="12 13">DSM 26048</strain>
    </source>
</reference>
<feature type="transmembrane region" description="Helical" evidence="10">
    <location>
        <begin position="758"/>
        <end position="780"/>
    </location>
</feature>
<evidence type="ECO:0000256" key="6">
    <source>
        <dbReference type="ARBA" id="ARBA00022989"/>
    </source>
</evidence>
<dbReference type="EMBL" id="JAGGLB010000009">
    <property type="protein sequence ID" value="MBP1991483.1"/>
    <property type="molecule type" value="Genomic_DNA"/>
</dbReference>
<keyword evidence="6 10" id="KW-1133">Transmembrane helix</keyword>
<organism evidence="12 13">
    <name type="scientific">Paenibacillus eucommiae</name>
    <dbReference type="NCBI Taxonomy" id="1355755"/>
    <lineage>
        <taxon>Bacteria</taxon>
        <taxon>Bacillati</taxon>
        <taxon>Bacillota</taxon>
        <taxon>Bacilli</taxon>
        <taxon>Bacillales</taxon>
        <taxon>Paenibacillaceae</taxon>
        <taxon>Paenibacillus</taxon>
    </lineage>
</organism>
<dbReference type="CDD" id="cd00038">
    <property type="entry name" value="CAP_ED"/>
    <property type="match status" value="1"/>
</dbReference>
<comment type="caution">
    <text evidence="12">The sequence shown here is derived from an EMBL/GenBank/DDBJ whole genome shotgun (WGS) entry which is preliminary data.</text>
</comment>
<evidence type="ECO:0000256" key="4">
    <source>
        <dbReference type="ARBA" id="ARBA00022692"/>
    </source>
</evidence>
<keyword evidence="8" id="KW-0010">Activator</keyword>
<proteinExistence type="inferred from homology"/>
<accession>A0ABS4IVE5</accession>
<dbReference type="PROSITE" id="PS00889">
    <property type="entry name" value="CNMP_BINDING_2"/>
    <property type="match status" value="1"/>
</dbReference>